<dbReference type="Pfam" id="PF02578">
    <property type="entry name" value="Cu-oxidase_4"/>
    <property type="match status" value="1"/>
</dbReference>
<dbReference type="Proteomes" id="UP000807825">
    <property type="component" value="Unassembled WGS sequence"/>
</dbReference>
<dbReference type="PANTHER" id="PTHR30616:SF2">
    <property type="entry name" value="PURINE NUCLEOSIDE PHOSPHORYLASE LACC1"/>
    <property type="match status" value="1"/>
</dbReference>
<dbReference type="InterPro" id="IPR011324">
    <property type="entry name" value="Cytotoxic_necrot_fac-like_cat"/>
</dbReference>
<organism evidence="10 11">
    <name type="scientific">Desulfomonile tiedjei</name>
    <dbReference type="NCBI Taxonomy" id="2358"/>
    <lineage>
        <taxon>Bacteria</taxon>
        <taxon>Pseudomonadati</taxon>
        <taxon>Thermodesulfobacteriota</taxon>
        <taxon>Desulfomonilia</taxon>
        <taxon>Desulfomonilales</taxon>
        <taxon>Desulfomonilaceae</taxon>
        <taxon>Desulfomonile</taxon>
    </lineage>
</organism>
<comment type="catalytic activity">
    <reaction evidence="7">
        <text>adenosine + H2O + H(+) = inosine + NH4(+)</text>
        <dbReference type="Rhea" id="RHEA:24408"/>
        <dbReference type="ChEBI" id="CHEBI:15377"/>
        <dbReference type="ChEBI" id="CHEBI:15378"/>
        <dbReference type="ChEBI" id="CHEBI:16335"/>
        <dbReference type="ChEBI" id="CHEBI:17596"/>
        <dbReference type="ChEBI" id="CHEBI:28938"/>
        <dbReference type="EC" id="3.5.4.4"/>
    </reaction>
    <physiologicalReaction direction="left-to-right" evidence="7">
        <dbReference type="Rhea" id="RHEA:24409"/>
    </physiologicalReaction>
</comment>
<keyword evidence="6" id="KW-0862">Zinc</keyword>
<dbReference type="PANTHER" id="PTHR30616">
    <property type="entry name" value="UNCHARACTERIZED PROTEIN YFIH"/>
    <property type="match status" value="1"/>
</dbReference>
<gene>
    <name evidence="10" type="ORF">HY912_21620</name>
</gene>
<dbReference type="InterPro" id="IPR038371">
    <property type="entry name" value="Cu_polyphenol_OxRdtase_sf"/>
</dbReference>
<evidence type="ECO:0000256" key="1">
    <source>
        <dbReference type="ARBA" id="ARBA00000553"/>
    </source>
</evidence>
<evidence type="ECO:0000313" key="11">
    <source>
        <dbReference type="Proteomes" id="UP000807825"/>
    </source>
</evidence>
<evidence type="ECO:0000256" key="5">
    <source>
        <dbReference type="ARBA" id="ARBA00022801"/>
    </source>
</evidence>
<comment type="catalytic activity">
    <reaction evidence="1">
        <text>inosine + phosphate = alpha-D-ribose 1-phosphate + hypoxanthine</text>
        <dbReference type="Rhea" id="RHEA:27646"/>
        <dbReference type="ChEBI" id="CHEBI:17368"/>
        <dbReference type="ChEBI" id="CHEBI:17596"/>
        <dbReference type="ChEBI" id="CHEBI:43474"/>
        <dbReference type="ChEBI" id="CHEBI:57720"/>
        <dbReference type="EC" id="2.4.2.1"/>
    </reaction>
    <physiologicalReaction direction="left-to-right" evidence="1">
        <dbReference type="Rhea" id="RHEA:27647"/>
    </physiologicalReaction>
</comment>
<evidence type="ECO:0000313" key="10">
    <source>
        <dbReference type="EMBL" id="MBI5252103.1"/>
    </source>
</evidence>
<evidence type="ECO:0000256" key="4">
    <source>
        <dbReference type="ARBA" id="ARBA00022723"/>
    </source>
</evidence>
<evidence type="ECO:0000256" key="9">
    <source>
        <dbReference type="ARBA" id="ARBA00049893"/>
    </source>
</evidence>
<dbReference type="CDD" id="cd16833">
    <property type="entry name" value="YfiH"/>
    <property type="match status" value="1"/>
</dbReference>
<dbReference type="AlphaFoldDB" id="A0A9D6Z2E1"/>
<accession>A0A9D6Z2E1</accession>
<dbReference type="GO" id="GO:0016787">
    <property type="term" value="F:hydrolase activity"/>
    <property type="evidence" value="ECO:0007669"/>
    <property type="project" value="UniProtKB-KW"/>
</dbReference>
<dbReference type="GO" id="GO:0005507">
    <property type="term" value="F:copper ion binding"/>
    <property type="evidence" value="ECO:0007669"/>
    <property type="project" value="TreeGrafter"/>
</dbReference>
<evidence type="ECO:0000256" key="6">
    <source>
        <dbReference type="ARBA" id="ARBA00022833"/>
    </source>
</evidence>
<evidence type="ECO:0000256" key="8">
    <source>
        <dbReference type="ARBA" id="ARBA00048968"/>
    </source>
</evidence>
<keyword evidence="3" id="KW-0808">Transferase</keyword>
<feature type="non-terminal residue" evidence="10">
    <location>
        <position position="154"/>
    </location>
</feature>
<keyword evidence="5" id="KW-0378">Hydrolase</keyword>
<comment type="similarity">
    <text evidence="2">Belongs to the purine nucleoside phosphorylase YfiH/LACC1 family.</text>
</comment>
<dbReference type="Gene3D" id="3.60.140.10">
    <property type="entry name" value="CNF1/YfiH-like putative cysteine hydrolases"/>
    <property type="match status" value="1"/>
</dbReference>
<dbReference type="EMBL" id="JACRDE010000566">
    <property type="protein sequence ID" value="MBI5252103.1"/>
    <property type="molecule type" value="Genomic_DNA"/>
</dbReference>
<evidence type="ECO:0000256" key="7">
    <source>
        <dbReference type="ARBA" id="ARBA00047989"/>
    </source>
</evidence>
<dbReference type="SUPFAM" id="SSF64438">
    <property type="entry name" value="CNF1/YfiH-like putative cysteine hydrolases"/>
    <property type="match status" value="1"/>
</dbReference>
<evidence type="ECO:0000256" key="2">
    <source>
        <dbReference type="ARBA" id="ARBA00007353"/>
    </source>
</evidence>
<proteinExistence type="inferred from homology"/>
<name>A0A9D6Z2E1_9BACT</name>
<dbReference type="GO" id="GO:0017061">
    <property type="term" value="F:S-methyl-5-thioadenosine phosphorylase activity"/>
    <property type="evidence" value="ECO:0007669"/>
    <property type="project" value="UniProtKB-EC"/>
</dbReference>
<dbReference type="InterPro" id="IPR003730">
    <property type="entry name" value="Cu_polyphenol_OxRdtase"/>
</dbReference>
<keyword evidence="4" id="KW-0479">Metal-binding</keyword>
<sequence>MPASNNSTYLTVPELFENNTVLAFSTRKGGCSEPPLSSLNFSTSQGDSQENVRENFRILTRALGVTPQGIVTCRQVHSDNVEVLSSVPPAPPVADALMTTKAGVFLGIKTADCLPVLLLDSNRGVAAAVHAGWRGTVLRLTRKVVRLMKTEFGS</sequence>
<comment type="catalytic activity">
    <reaction evidence="8">
        <text>adenosine + phosphate = alpha-D-ribose 1-phosphate + adenine</text>
        <dbReference type="Rhea" id="RHEA:27642"/>
        <dbReference type="ChEBI" id="CHEBI:16335"/>
        <dbReference type="ChEBI" id="CHEBI:16708"/>
        <dbReference type="ChEBI" id="CHEBI:43474"/>
        <dbReference type="ChEBI" id="CHEBI:57720"/>
        <dbReference type="EC" id="2.4.2.1"/>
    </reaction>
    <physiologicalReaction direction="left-to-right" evidence="8">
        <dbReference type="Rhea" id="RHEA:27643"/>
    </physiologicalReaction>
</comment>
<protein>
    <submittedName>
        <fullName evidence="10">Laccase domain-containing protein</fullName>
    </submittedName>
</protein>
<reference evidence="10" key="1">
    <citation type="submission" date="2020-07" db="EMBL/GenBank/DDBJ databases">
        <title>Huge and variable diversity of episymbiotic CPR bacteria and DPANN archaea in groundwater ecosystems.</title>
        <authorList>
            <person name="He C.Y."/>
            <person name="Keren R."/>
            <person name="Whittaker M."/>
            <person name="Farag I.F."/>
            <person name="Doudna J."/>
            <person name="Cate J.H.D."/>
            <person name="Banfield J.F."/>
        </authorList>
    </citation>
    <scope>NUCLEOTIDE SEQUENCE</scope>
    <source>
        <strain evidence="10">NC_groundwater_1664_Pr3_B-0.1um_52_9</strain>
    </source>
</reference>
<comment type="caution">
    <text evidence="10">The sequence shown here is derived from an EMBL/GenBank/DDBJ whole genome shotgun (WGS) entry which is preliminary data.</text>
</comment>
<evidence type="ECO:0000256" key="3">
    <source>
        <dbReference type="ARBA" id="ARBA00022679"/>
    </source>
</evidence>
<comment type="catalytic activity">
    <reaction evidence="9">
        <text>S-methyl-5'-thioadenosine + phosphate = 5-(methylsulfanyl)-alpha-D-ribose 1-phosphate + adenine</text>
        <dbReference type="Rhea" id="RHEA:11852"/>
        <dbReference type="ChEBI" id="CHEBI:16708"/>
        <dbReference type="ChEBI" id="CHEBI:17509"/>
        <dbReference type="ChEBI" id="CHEBI:43474"/>
        <dbReference type="ChEBI" id="CHEBI:58533"/>
        <dbReference type="EC" id="2.4.2.28"/>
    </reaction>
    <physiologicalReaction direction="left-to-right" evidence="9">
        <dbReference type="Rhea" id="RHEA:11853"/>
    </physiologicalReaction>
</comment>